<feature type="transmembrane region" description="Helical" evidence="5">
    <location>
        <begin position="159"/>
        <end position="181"/>
    </location>
</feature>
<dbReference type="PANTHER" id="PTHR30371">
    <property type="entry name" value="SEC-INDEPENDENT PROTEIN TRANSLOCASE PROTEIN TATC"/>
    <property type="match status" value="1"/>
</dbReference>
<keyword evidence="4 5" id="KW-0472">Membrane</keyword>
<keyword evidence="5" id="KW-0653">Protein transport</keyword>
<keyword evidence="2 5" id="KW-0812">Transmembrane</keyword>
<dbReference type="GO" id="GO:0065002">
    <property type="term" value="P:intracellular protein transmembrane transport"/>
    <property type="evidence" value="ECO:0007669"/>
    <property type="project" value="TreeGrafter"/>
</dbReference>
<dbReference type="PRINTS" id="PR01840">
    <property type="entry name" value="TATCFAMILY"/>
</dbReference>
<comment type="subunit">
    <text evidence="5">Forms a complex with TatA.</text>
</comment>
<name>A0A4Y8LPS4_9BACL</name>
<dbReference type="AlphaFoldDB" id="A0A4Y8LPS4"/>
<evidence type="ECO:0000256" key="4">
    <source>
        <dbReference type="ARBA" id="ARBA00023136"/>
    </source>
</evidence>
<feature type="transmembrane region" description="Helical" evidence="5">
    <location>
        <begin position="214"/>
        <end position="235"/>
    </location>
</feature>
<evidence type="ECO:0000256" key="5">
    <source>
        <dbReference type="HAMAP-Rule" id="MF_00902"/>
    </source>
</evidence>
<accession>A0A4Y8LPS4</accession>
<feature type="transmembrane region" description="Helical" evidence="5">
    <location>
        <begin position="105"/>
        <end position="126"/>
    </location>
</feature>
<dbReference type="HAMAP" id="MF_00902">
    <property type="entry name" value="TatC"/>
    <property type="match status" value="1"/>
</dbReference>
<gene>
    <name evidence="5 6" type="primary">tatC</name>
    <name evidence="6" type="ORF">E2980_19970</name>
</gene>
<evidence type="ECO:0000256" key="3">
    <source>
        <dbReference type="ARBA" id="ARBA00022989"/>
    </source>
</evidence>
<keyword evidence="5" id="KW-0813">Transport</keyword>
<sequence length="252" mass="28292">MGQPFKMPVLSHVSELRKRLIAVAIVFAISMIGGMFFAPRLLNYMKSVPPASGMTWNVFSPWDGIQMYMTVSAALAMVVTLPFAMQQLWSFVKIGLSVQEQAATLRYIPFSLGCMIVGLAFGYYVVFPMSFSFVSSVAERMNLVETYGVSHYFRSMFNIVIPVAIAFELPIVVMFLTSIGLLTPQKLNKMRRVAYLVLVIISTAITPPDFLSAFIVLIPLVILYEGSVWLSRIVFRRREERMSLSNIQAKAS</sequence>
<dbReference type="InterPro" id="IPR002033">
    <property type="entry name" value="TatC"/>
</dbReference>
<feature type="transmembrane region" description="Helical" evidence="5">
    <location>
        <begin position="20"/>
        <end position="45"/>
    </location>
</feature>
<dbReference type="GO" id="GO:0033281">
    <property type="term" value="C:TAT protein transport complex"/>
    <property type="evidence" value="ECO:0007669"/>
    <property type="project" value="UniProtKB-UniRule"/>
</dbReference>
<keyword evidence="5" id="KW-1003">Cell membrane</keyword>
<keyword evidence="5" id="KW-0811">Translocation</keyword>
<keyword evidence="7" id="KW-1185">Reference proteome</keyword>
<dbReference type="Proteomes" id="UP000297900">
    <property type="component" value="Unassembled WGS sequence"/>
</dbReference>
<comment type="similarity">
    <text evidence="5">Belongs to the TatC family.</text>
</comment>
<evidence type="ECO:0000256" key="1">
    <source>
        <dbReference type="ARBA" id="ARBA00004141"/>
    </source>
</evidence>
<feature type="transmembrane region" description="Helical" evidence="5">
    <location>
        <begin position="193"/>
        <end position="208"/>
    </location>
</feature>
<organism evidence="6 7">
    <name type="scientific">Cohnella luojiensis</name>
    <dbReference type="NCBI Taxonomy" id="652876"/>
    <lineage>
        <taxon>Bacteria</taxon>
        <taxon>Bacillati</taxon>
        <taxon>Bacillota</taxon>
        <taxon>Bacilli</taxon>
        <taxon>Bacillales</taxon>
        <taxon>Paenibacillaceae</taxon>
        <taxon>Cohnella</taxon>
    </lineage>
</organism>
<comment type="function">
    <text evidence="5">Part of the twin-arginine translocation (Tat) system that transports large folded proteins containing a characteristic twin-arginine motif in their signal peptide across membranes.</text>
</comment>
<dbReference type="EMBL" id="SOMN01000037">
    <property type="protein sequence ID" value="TFE23215.1"/>
    <property type="molecule type" value="Genomic_DNA"/>
</dbReference>
<dbReference type="PANTHER" id="PTHR30371:SF4">
    <property type="entry name" value="SEC-INDEPENDENT PROTEIN TRANSLOCASE PROTEIN TATCD"/>
    <property type="match status" value="1"/>
</dbReference>
<reference evidence="6 7" key="1">
    <citation type="submission" date="2019-03" db="EMBL/GenBank/DDBJ databases">
        <title>Cohnella endophytica sp. nov., a novel endophytic bacterium isolated from bark of Sonneratia apetala.</title>
        <authorList>
            <person name="Tuo L."/>
        </authorList>
    </citation>
    <scope>NUCLEOTIDE SEQUENCE [LARGE SCALE GENOMIC DNA]</scope>
    <source>
        <strain evidence="6 7">CCTCC AB 208254</strain>
    </source>
</reference>
<evidence type="ECO:0000313" key="6">
    <source>
        <dbReference type="EMBL" id="TFE23215.1"/>
    </source>
</evidence>
<dbReference type="RefSeq" id="WP_135154011.1">
    <property type="nucleotide sequence ID" value="NZ_SOMN01000037.1"/>
</dbReference>
<dbReference type="OrthoDB" id="9777044at2"/>
<keyword evidence="3 5" id="KW-1133">Transmembrane helix</keyword>
<dbReference type="GO" id="GO:0009977">
    <property type="term" value="F:proton motive force dependent protein transmembrane transporter activity"/>
    <property type="evidence" value="ECO:0007669"/>
    <property type="project" value="TreeGrafter"/>
</dbReference>
<proteinExistence type="inferred from homology"/>
<comment type="caution">
    <text evidence="6">The sequence shown here is derived from an EMBL/GenBank/DDBJ whole genome shotgun (WGS) entry which is preliminary data.</text>
</comment>
<evidence type="ECO:0000256" key="2">
    <source>
        <dbReference type="ARBA" id="ARBA00022692"/>
    </source>
</evidence>
<evidence type="ECO:0000313" key="7">
    <source>
        <dbReference type="Proteomes" id="UP000297900"/>
    </source>
</evidence>
<dbReference type="NCBIfam" id="TIGR00945">
    <property type="entry name" value="tatC"/>
    <property type="match status" value="1"/>
</dbReference>
<dbReference type="GO" id="GO:0043953">
    <property type="term" value="P:protein transport by the Tat complex"/>
    <property type="evidence" value="ECO:0007669"/>
    <property type="project" value="UniProtKB-UniRule"/>
</dbReference>
<dbReference type="Pfam" id="PF00902">
    <property type="entry name" value="TatC"/>
    <property type="match status" value="1"/>
</dbReference>
<protein>
    <recommendedName>
        <fullName evidence="5">Sec-independent protein translocase protein TatC</fullName>
    </recommendedName>
</protein>
<comment type="subcellular location">
    <subcellularLocation>
        <location evidence="5">Cell membrane</location>
        <topology evidence="5">Multi-pass membrane protein</topology>
    </subcellularLocation>
    <subcellularLocation>
        <location evidence="1">Membrane</location>
        <topology evidence="1">Multi-pass membrane protein</topology>
    </subcellularLocation>
</comment>
<feature type="transmembrane region" description="Helical" evidence="5">
    <location>
        <begin position="65"/>
        <end position="84"/>
    </location>
</feature>